<dbReference type="EMBL" id="JBANQN010000004">
    <property type="protein sequence ID" value="KAK6791490.1"/>
    <property type="molecule type" value="Genomic_DNA"/>
</dbReference>
<name>A0AAN8TQS4_SOLBU</name>
<feature type="signal peptide" evidence="1">
    <location>
        <begin position="1"/>
        <end position="22"/>
    </location>
</feature>
<feature type="chain" id="PRO_5042918389" evidence="1">
    <location>
        <begin position="23"/>
        <end position="51"/>
    </location>
</feature>
<sequence>MIYLLKLMRSLLIIMMCMKKFQNPRESNEEFRRGELIRDGIAATMWNNYEE</sequence>
<keyword evidence="1" id="KW-0732">Signal</keyword>
<evidence type="ECO:0000256" key="1">
    <source>
        <dbReference type="SAM" id="SignalP"/>
    </source>
</evidence>
<accession>A0AAN8TQS4</accession>
<keyword evidence="3" id="KW-1185">Reference proteome</keyword>
<dbReference type="Proteomes" id="UP001371456">
    <property type="component" value="Unassembled WGS sequence"/>
</dbReference>
<evidence type="ECO:0000313" key="3">
    <source>
        <dbReference type="Proteomes" id="UP001371456"/>
    </source>
</evidence>
<protein>
    <submittedName>
        <fullName evidence="2">Uncharacterized protein</fullName>
    </submittedName>
</protein>
<dbReference type="AlphaFoldDB" id="A0AAN8TQS4"/>
<proteinExistence type="predicted"/>
<organism evidence="2 3">
    <name type="scientific">Solanum bulbocastanum</name>
    <name type="common">Wild potato</name>
    <dbReference type="NCBI Taxonomy" id="147425"/>
    <lineage>
        <taxon>Eukaryota</taxon>
        <taxon>Viridiplantae</taxon>
        <taxon>Streptophyta</taxon>
        <taxon>Embryophyta</taxon>
        <taxon>Tracheophyta</taxon>
        <taxon>Spermatophyta</taxon>
        <taxon>Magnoliopsida</taxon>
        <taxon>eudicotyledons</taxon>
        <taxon>Gunneridae</taxon>
        <taxon>Pentapetalae</taxon>
        <taxon>asterids</taxon>
        <taxon>lamiids</taxon>
        <taxon>Solanales</taxon>
        <taxon>Solanaceae</taxon>
        <taxon>Solanoideae</taxon>
        <taxon>Solaneae</taxon>
        <taxon>Solanum</taxon>
    </lineage>
</organism>
<evidence type="ECO:0000313" key="2">
    <source>
        <dbReference type="EMBL" id="KAK6791490.1"/>
    </source>
</evidence>
<reference evidence="2 3" key="1">
    <citation type="submission" date="2024-02" db="EMBL/GenBank/DDBJ databases">
        <title>de novo genome assembly of Solanum bulbocastanum strain 11H21.</title>
        <authorList>
            <person name="Hosaka A.J."/>
        </authorList>
    </citation>
    <scope>NUCLEOTIDE SEQUENCE [LARGE SCALE GENOMIC DNA]</scope>
    <source>
        <tissue evidence="2">Young leaves</tissue>
    </source>
</reference>
<gene>
    <name evidence="2" type="ORF">RDI58_010571</name>
</gene>
<comment type="caution">
    <text evidence="2">The sequence shown here is derived from an EMBL/GenBank/DDBJ whole genome shotgun (WGS) entry which is preliminary data.</text>
</comment>